<feature type="binding site" evidence="7">
    <location>
        <position position="112"/>
    </location>
    <ligand>
        <name>Zn(2+)</name>
        <dbReference type="ChEBI" id="CHEBI:29105"/>
        <note>catalytic</note>
    </ligand>
</feature>
<comment type="function">
    <text evidence="7">Single strand-specific metallo-endoribonuclease involved in late-stage 70S ribosome quality control and in maturation of the 3' terminus of the 16S rRNA.</text>
</comment>
<name>A0A6I6JI97_9BACT</name>
<evidence type="ECO:0000256" key="5">
    <source>
        <dbReference type="ARBA" id="ARBA00022801"/>
    </source>
</evidence>
<keyword evidence="6 7" id="KW-0862">Zinc</keyword>
<dbReference type="SUPFAM" id="SSF55486">
    <property type="entry name" value="Metalloproteases ('zincins'), catalytic domain"/>
    <property type="match status" value="1"/>
</dbReference>
<organism evidence="8 9">
    <name type="scientific">Pseudodesulfovibrio cashew</name>
    <dbReference type="NCBI Taxonomy" id="2678688"/>
    <lineage>
        <taxon>Bacteria</taxon>
        <taxon>Pseudomonadati</taxon>
        <taxon>Thermodesulfobacteriota</taxon>
        <taxon>Desulfovibrionia</taxon>
        <taxon>Desulfovibrionales</taxon>
        <taxon>Desulfovibrionaceae</taxon>
    </lineage>
</organism>
<dbReference type="RefSeq" id="WP_158948208.1">
    <property type="nucleotide sequence ID" value="NZ_CP046400.1"/>
</dbReference>
<dbReference type="InterPro" id="IPR002036">
    <property type="entry name" value="YbeY"/>
</dbReference>
<keyword evidence="4 7" id="KW-0255">Endonuclease</keyword>
<sequence>MAGAVTVIRETRLDPGFPLSRRELSGLLTVILDSLGLEGRSVEVKLVGDGEIARLNREFMGCEGPTNILSFPSGDEDGEFMGALALSVDAVARESFLYGQQPTLHLARLLAHGVLHLAGHDHGEIMYDLTDAAVDRVALEYAIAGEDHAWA</sequence>
<keyword evidence="7" id="KW-0690">Ribosome biogenesis</keyword>
<feature type="binding site" evidence="7">
    <location>
        <position position="122"/>
    </location>
    <ligand>
        <name>Zn(2+)</name>
        <dbReference type="ChEBI" id="CHEBI:29105"/>
        <note>catalytic</note>
    </ligand>
</feature>
<dbReference type="AlphaFoldDB" id="A0A6I6JI97"/>
<keyword evidence="7" id="KW-0698">rRNA processing</keyword>
<keyword evidence="9" id="KW-1185">Reference proteome</keyword>
<keyword evidence="7" id="KW-0963">Cytoplasm</keyword>
<dbReference type="GO" id="GO:0004222">
    <property type="term" value="F:metalloendopeptidase activity"/>
    <property type="evidence" value="ECO:0007669"/>
    <property type="project" value="InterPro"/>
</dbReference>
<dbReference type="GO" id="GO:0005737">
    <property type="term" value="C:cytoplasm"/>
    <property type="evidence" value="ECO:0007669"/>
    <property type="project" value="UniProtKB-SubCell"/>
</dbReference>
<protein>
    <recommendedName>
        <fullName evidence="7">Endoribonuclease YbeY</fullName>
        <ecNumber evidence="7">3.1.-.-</ecNumber>
    </recommendedName>
</protein>
<keyword evidence="2 7" id="KW-0540">Nuclease</keyword>
<accession>A0A6I6JI97</accession>
<dbReference type="GO" id="GO:0006364">
    <property type="term" value="P:rRNA processing"/>
    <property type="evidence" value="ECO:0007669"/>
    <property type="project" value="UniProtKB-UniRule"/>
</dbReference>
<dbReference type="GO" id="GO:0004521">
    <property type="term" value="F:RNA endonuclease activity"/>
    <property type="evidence" value="ECO:0007669"/>
    <property type="project" value="UniProtKB-UniRule"/>
</dbReference>
<dbReference type="Proteomes" id="UP000428328">
    <property type="component" value="Chromosome"/>
</dbReference>
<dbReference type="InterPro" id="IPR020549">
    <property type="entry name" value="YbeY_CS"/>
</dbReference>
<evidence type="ECO:0000256" key="2">
    <source>
        <dbReference type="ARBA" id="ARBA00022722"/>
    </source>
</evidence>
<evidence type="ECO:0000256" key="1">
    <source>
        <dbReference type="ARBA" id="ARBA00010875"/>
    </source>
</evidence>
<dbReference type="InterPro" id="IPR023091">
    <property type="entry name" value="MetalPrtase_cat_dom_sf_prd"/>
</dbReference>
<gene>
    <name evidence="7 8" type="primary">ybeY</name>
    <name evidence="8" type="ORF">GM415_11270</name>
</gene>
<comment type="subcellular location">
    <subcellularLocation>
        <location evidence="7">Cytoplasm</location>
    </subcellularLocation>
</comment>
<comment type="cofactor">
    <cofactor evidence="7">
        <name>Zn(2+)</name>
        <dbReference type="ChEBI" id="CHEBI:29105"/>
    </cofactor>
    <text evidence="7">Binds 1 zinc ion.</text>
</comment>
<dbReference type="EC" id="3.1.-.-" evidence="7"/>
<dbReference type="HAMAP" id="MF_00009">
    <property type="entry name" value="Endoribonucl_YbeY"/>
    <property type="match status" value="1"/>
</dbReference>
<evidence type="ECO:0000256" key="4">
    <source>
        <dbReference type="ARBA" id="ARBA00022759"/>
    </source>
</evidence>
<proteinExistence type="inferred from homology"/>
<evidence type="ECO:0000256" key="6">
    <source>
        <dbReference type="ARBA" id="ARBA00022833"/>
    </source>
</evidence>
<feature type="binding site" evidence="7">
    <location>
        <position position="116"/>
    </location>
    <ligand>
        <name>Zn(2+)</name>
        <dbReference type="ChEBI" id="CHEBI:29105"/>
        <note>catalytic</note>
    </ligand>
</feature>
<evidence type="ECO:0000256" key="7">
    <source>
        <dbReference type="HAMAP-Rule" id="MF_00009"/>
    </source>
</evidence>
<evidence type="ECO:0000313" key="9">
    <source>
        <dbReference type="Proteomes" id="UP000428328"/>
    </source>
</evidence>
<dbReference type="Gene3D" id="3.40.390.30">
    <property type="entry name" value="Metalloproteases ('zincins'), catalytic domain"/>
    <property type="match status" value="1"/>
</dbReference>
<dbReference type="NCBIfam" id="TIGR00043">
    <property type="entry name" value="rRNA maturation RNase YbeY"/>
    <property type="match status" value="1"/>
</dbReference>
<evidence type="ECO:0000256" key="3">
    <source>
        <dbReference type="ARBA" id="ARBA00022723"/>
    </source>
</evidence>
<dbReference type="GO" id="GO:0008270">
    <property type="term" value="F:zinc ion binding"/>
    <property type="evidence" value="ECO:0007669"/>
    <property type="project" value="UniProtKB-UniRule"/>
</dbReference>
<comment type="similarity">
    <text evidence="1 7">Belongs to the endoribonuclease YbeY family.</text>
</comment>
<dbReference type="PROSITE" id="PS01306">
    <property type="entry name" value="UPF0054"/>
    <property type="match status" value="1"/>
</dbReference>
<keyword evidence="3 7" id="KW-0479">Metal-binding</keyword>
<dbReference type="Pfam" id="PF02130">
    <property type="entry name" value="YbeY"/>
    <property type="match status" value="1"/>
</dbReference>
<reference evidence="8 9" key="1">
    <citation type="submission" date="2019-11" db="EMBL/GenBank/DDBJ databases">
        <authorList>
            <person name="Zheng R.K."/>
            <person name="Sun C.M."/>
        </authorList>
    </citation>
    <scope>NUCLEOTIDE SEQUENCE [LARGE SCALE GENOMIC DNA]</scope>
    <source>
        <strain evidence="8 9">SRB007</strain>
    </source>
</reference>
<keyword evidence="5 7" id="KW-0378">Hydrolase</keyword>
<dbReference type="KEGG" id="psel:GM415_11270"/>
<dbReference type="EMBL" id="CP046400">
    <property type="protein sequence ID" value="QGY40678.1"/>
    <property type="molecule type" value="Genomic_DNA"/>
</dbReference>
<evidence type="ECO:0000313" key="8">
    <source>
        <dbReference type="EMBL" id="QGY40678.1"/>
    </source>
</evidence>